<dbReference type="PRINTS" id="PR00081">
    <property type="entry name" value="GDHRDH"/>
</dbReference>
<comment type="caution">
    <text evidence="3">The sequence shown here is derived from an EMBL/GenBank/DDBJ whole genome shotgun (WGS) entry which is preliminary data.</text>
</comment>
<dbReference type="InterPro" id="IPR002347">
    <property type="entry name" value="SDR_fam"/>
</dbReference>
<protein>
    <recommendedName>
        <fullName evidence="5">NAD(P)-binding protein</fullName>
    </recommendedName>
</protein>
<evidence type="ECO:0000256" key="2">
    <source>
        <dbReference type="ARBA" id="ARBA00023002"/>
    </source>
</evidence>
<gene>
    <name evidence="3" type="ORF">HGRIS_005708</name>
</gene>
<dbReference type="Gene3D" id="3.40.50.720">
    <property type="entry name" value="NAD(P)-binding Rossmann-like Domain"/>
    <property type="match status" value="1"/>
</dbReference>
<dbReference type="EMBL" id="JASNQZ010000001">
    <property type="protein sequence ID" value="KAL0960679.1"/>
    <property type="molecule type" value="Genomic_DNA"/>
</dbReference>
<accession>A0ABR3JXM9</accession>
<sequence length="297" mass="32296">MSSTNARVWLVTGTSSGLGKALVEVLLHANERVVATCRNPAVHANLQSKYPKSQLLVEKLDVTNLEQIKAAFEAAKTHFGAVDVVVNNAGYAVLGELEAVSDEQARAQFEVQFWGPVNITKEAIKFFRDVNAPGKGGRVFNISTAGGGMLTSIILHLALEGFTEAFVKEMLPAWNIQGCIIEPGGLETEWRNSSMIQVPVHSAYDNPQSPTVQFRQMLQSVPMIGDPKKMATALLKLADEPDLPLRVQFGSESNALIRSKALKTIKDAEKFMAVSHSTNKDGIDGEAYMEQIMIANA</sequence>
<keyword evidence="2" id="KW-0560">Oxidoreductase</keyword>
<dbReference type="InterPro" id="IPR051911">
    <property type="entry name" value="SDR_oxidoreductase"/>
</dbReference>
<name>A0ABR3JXM9_9AGAR</name>
<evidence type="ECO:0008006" key="5">
    <source>
        <dbReference type="Google" id="ProtNLM"/>
    </source>
</evidence>
<dbReference type="PANTHER" id="PTHR43976:SF16">
    <property type="entry name" value="SHORT-CHAIN DEHYDROGENASE_REDUCTASE FAMILY PROTEIN"/>
    <property type="match status" value="1"/>
</dbReference>
<dbReference type="Pfam" id="PF00106">
    <property type="entry name" value="adh_short"/>
    <property type="match status" value="1"/>
</dbReference>
<keyword evidence="4" id="KW-1185">Reference proteome</keyword>
<dbReference type="SUPFAM" id="SSF51735">
    <property type="entry name" value="NAD(P)-binding Rossmann-fold domains"/>
    <property type="match status" value="1"/>
</dbReference>
<reference evidence="4" key="1">
    <citation type="submission" date="2024-06" db="EMBL/GenBank/DDBJ databases">
        <title>Multi-omics analyses provide insights into the biosynthesis of the anticancer antibiotic pleurotin in Hohenbuehelia grisea.</title>
        <authorList>
            <person name="Weaver J.A."/>
            <person name="Alberti F."/>
        </authorList>
    </citation>
    <scope>NUCLEOTIDE SEQUENCE [LARGE SCALE GENOMIC DNA]</scope>
    <source>
        <strain evidence="4">T-177</strain>
    </source>
</reference>
<evidence type="ECO:0000256" key="1">
    <source>
        <dbReference type="ARBA" id="ARBA00006484"/>
    </source>
</evidence>
<comment type="similarity">
    <text evidence="1">Belongs to the short-chain dehydrogenases/reductases (SDR) family.</text>
</comment>
<evidence type="ECO:0000313" key="3">
    <source>
        <dbReference type="EMBL" id="KAL0960679.1"/>
    </source>
</evidence>
<dbReference type="Proteomes" id="UP001556367">
    <property type="component" value="Unassembled WGS sequence"/>
</dbReference>
<proteinExistence type="inferred from homology"/>
<organism evidence="3 4">
    <name type="scientific">Hohenbuehelia grisea</name>
    <dbReference type="NCBI Taxonomy" id="104357"/>
    <lineage>
        <taxon>Eukaryota</taxon>
        <taxon>Fungi</taxon>
        <taxon>Dikarya</taxon>
        <taxon>Basidiomycota</taxon>
        <taxon>Agaricomycotina</taxon>
        <taxon>Agaricomycetes</taxon>
        <taxon>Agaricomycetidae</taxon>
        <taxon>Agaricales</taxon>
        <taxon>Pleurotineae</taxon>
        <taxon>Pleurotaceae</taxon>
        <taxon>Hohenbuehelia</taxon>
    </lineage>
</organism>
<dbReference type="InterPro" id="IPR036291">
    <property type="entry name" value="NAD(P)-bd_dom_sf"/>
</dbReference>
<evidence type="ECO:0000313" key="4">
    <source>
        <dbReference type="Proteomes" id="UP001556367"/>
    </source>
</evidence>
<dbReference type="PANTHER" id="PTHR43976">
    <property type="entry name" value="SHORT CHAIN DEHYDROGENASE"/>
    <property type="match status" value="1"/>
</dbReference>